<name>A0ABR3USN4_9PLEO</name>
<feature type="transmembrane region" description="Helical" evidence="16">
    <location>
        <begin position="184"/>
        <end position="212"/>
    </location>
</feature>
<reference evidence="18 19" key="1">
    <citation type="submission" date="2024-09" db="EMBL/GenBank/DDBJ databases">
        <title>T2T genomes of carrot and Alternaria dauci and their utility for understanding host-pathogen interaction during carrot leaf blight disease.</title>
        <authorList>
            <person name="Liu W."/>
            <person name="Xu S."/>
            <person name="Ou C."/>
            <person name="Liu X."/>
            <person name="Zhuang F."/>
            <person name="Deng X.W."/>
        </authorList>
    </citation>
    <scope>NUCLEOTIDE SEQUENCE [LARGE SCALE GENOMIC DNA]</scope>
    <source>
        <strain evidence="18 19">A2016</strain>
    </source>
</reference>
<feature type="transmembrane region" description="Helical" evidence="16">
    <location>
        <begin position="232"/>
        <end position="253"/>
    </location>
</feature>
<evidence type="ECO:0000256" key="8">
    <source>
        <dbReference type="ARBA" id="ARBA00022729"/>
    </source>
</evidence>
<keyword evidence="8" id="KW-0732">Signal</keyword>
<keyword evidence="12" id="KW-0449">Lipoprotein</keyword>
<dbReference type="InterPro" id="IPR049326">
    <property type="entry name" value="Rhodopsin_dom_fungi"/>
</dbReference>
<keyword evidence="9 16" id="KW-1133">Transmembrane helix</keyword>
<evidence type="ECO:0000256" key="15">
    <source>
        <dbReference type="SAM" id="MobiDB-lite"/>
    </source>
</evidence>
<evidence type="ECO:0000256" key="16">
    <source>
        <dbReference type="SAM" id="Phobius"/>
    </source>
</evidence>
<evidence type="ECO:0000256" key="12">
    <source>
        <dbReference type="ARBA" id="ARBA00023288"/>
    </source>
</evidence>
<comment type="caution">
    <text evidence="18">The sequence shown here is derived from an EMBL/GenBank/DDBJ whole genome shotgun (WGS) entry which is preliminary data.</text>
</comment>
<keyword evidence="7 16" id="KW-0812">Transmembrane</keyword>
<evidence type="ECO:0000313" key="19">
    <source>
        <dbReference type="Proteomes" id="UP001578633"/>
    </source>
</evidence>
<sequence length="456" mass="49921">MPACSLACFMEELPKSTCATNLSSECMCTNEALNAAVGVCAAQTCTVYELLQTKNVSSQGCGVPVRSKGNTFLAVAYSMGIVTIVAFILRMLASVGKNGRQVSWDDLTMGITLCTAIPPAIFAHFLVENGLGRDMWTLKDYEITNVLYYFYLGEIFYVTGLGISKISILFFYLRVFPAKSFRVLTYSVMGVCGMYTVTFFVVTLVQCVPISMAWNQWDGLHEGTCNNIHLQGYVAAAVNILLDTAVMALPMKHLAGLNMSLKKKLMVMAMFGVGIIVIVVSVIRLESLIHFSNTKNVTWDYMNAGMWSVIEIDVSVICGCMPAHRMLIAKFWPKITSTFASSKNTSAQGSSNSKGSKNSTNNSSTTGGHEKTVRLSIKPKAGDEGQFIPLDDMDDNSDRARLTKAEYDPERDSGGWIIQTHEVEVSHRNASVVTQDVTDGRPQDWGKPATKGTEHV</sequence>
<feature type="transmembrane region" description="Helical" evidence="16">
    <location>
        <begin position="147"/>
        <end position="172"/>
    </location>
</feature>
<evidence type="ECO:0000256" key="7">
    <source>
        <dbReference type="ARBA" id="ARBA00022692"/>
    </source>
</evidence>
<evidence type="ECO:0000256" key="3">
    <source>
        <dbReference type="ARBA" id="ARBA00004613"/>
    </source>
</evidence>
<dbReference type="EMBL" id="JBHGVX010000002">
    <property type="protein sequence ID" value="KAL1799330.1"/>
    <property type="molecule type" value="Genomic_DNA"/>
</dbReference>
<dbReference type="Pfam" id="PF20684">
    <property type="entry name" value="Fung_rhodopsin"/>
    <property type="match status" value="1"/>
</dbReference>
<evidence type="ECO:0000256" key="2">
    <source>
        <dbReference type="ARBA" id="ARBA00004589"/>
    </source>
</evidence>
<protein>
    <recommendedName>
        <fullName evidence="17">CFEM domain-containing protein</fullName>
    </recommendedName>
</protein>
<evidence type="ECO:0000256" key="1">
    <source>
        <dbReference type="ARBA" id="ARBA00004141"/>
    </source>
</evidence>
<feature type="transmembrane region" description="Helical" evidence="16">
    <location>
        <begin position="72"/>
        <end position="95"/>
    </location>
</feature>
<feature type="region of interest" description="Disordered" evidence="15">
    <location>
        <begin position="342"/>
        <end position="396"/>
    </location>
</feature>
<evidence type="ECO:0000256" key="5">
    <source>
        <dbReference type="ARBA" id="ARBA00022525"/>
    </source>
</evidence>
<dbReference type="PANTHER" id="PTHR33048">
    <property type="entry name" value="PTH11-LIKE INTEGRAL MEMBRANE PROTEIN (AFU_ORTHOLOGUE AFUA_5G11245)"/>
    <property type="match status" value="1"/>
</dbReference>
<evidence type="ECO:0000256" key="11">
    <source>
        <dbReference type="ARBA" id="ARBA00023157"/>
    </source>
</evidence>
<dbReference type="Pfam" id="PF05730">
    <property type="entry name" value="CFEM"/>
    <property type="match status" value="1"/>
</dbReference>
<accession>A0ABR3USN4</accession>
<feature type="compositionally biased region" description="Low complexity" evidence="15">
    <location>
        <begin position="349"/>
        <end position="367"/>
    </location>
</feature>
<evidence type="ECO:0000256" key="9">
    <source>
        <dbReference type="ARBA" id="ARBA00022989"/>
    </source>
</evidence>
<keyword evidence="6" id="KW-0336">GPI-anchor</keyword>
<comment type="subcellular location">
    <subcellularLocation>
        <location evidence="2">Membrane</location>
        <topology evidence="2">Lipid-anchor</topology>
        <topology evidence="2">GPI-anchor</topology>
    </subcellularLocation>
    <subcellularLocation>
        <location evidence="1">Membrane</location>
        <topology evidence="1">Multi-pass membrane protein</topology>
    </subcellularLocation>
    <subcellularLocation>
        <location evidence="3">Secreted</location>
    </subcellularLocation>
</comment>
<keyword evidence="11 14" id="KW-1015">Disulfide bond</keyword>
<evidence type="ECO:0000256" key="4">
    <source>
        <dbReference type="ARBA" id="ARBA00010031"/>
    </source>
</evidence>
<evidence type="ECO:0000256" key="14">
    <source>
        <dbReference type="PROSITE-ProRule" id="PRU01356"/>
    </source>
</evidence>
<feature type="disulfide bond" evidence="14">
    <location>
        <begin position="28"/>
        <end position="61"/>
    </location>
</feature>
<evidence type="ECO:0000256" key="6">
    <source>
        <dbReference type="ARBA" id="ARBA00022622"/>
    </source>
</evidence>
<gene>
    <name evidence="18" type="ORF">ACET3X_003367</name>
</gene>
<proteinExistence type="inferred from homology"/>
<dbReference type="Proteomes" id="UP001578633">
    <property type="component" value="Chromosome 2"/>
</dbReference>
<keyword evidence="19" id="KW-1185">Reference proteome</keyword>
<keyword evidence="10 16" id="KW-0472">Membrane</keyword>
<dbReference type="PROSITE" id="PS52012">
    <property type="entry name" value="CFEM"/>
    <property type="match status" value="1"/>
</dbReference>
<keyword evidence="6" id="KW-0325">Glycoprotein</keyword>
<feature type="transmembrane region" description="Helical" evidence="16">
    <location>
        <begin position="107"/>
        <end position="127"/>
    </location>
</feature>
<comment type="similarity">
    <text evidence="4">Belongs to the RBT5 family.</text>
</comment>
<comment type="caution">
    <text evidence="14">Lacks conserved residue(s) required for the propagation of feature annotation.</text>
</comment>
<feature type="domain" description="CFEM" evidence="17">
    <location>
        <begin position="1"/>
        <end position="88"/>
    </location>
</feature>
<dbReference type="RefSeq" id="XP_069309914.1">
    <property type="nucleotide sequence ID" value="XM_069448634.1"/>
</dbReference>
<dbReference type="InterPro" id="IPR008427">
    <property type="entry name" value="Extracellular_membr_CFEM_dom"/>
</dbReference>
<organism evidence="18 19">
    <name type="scientific">Alternaria dauci</name>
    <dbReference type="NCBI Taxonomy" id="48095"/>
    <lineage>
        <taxon>Eukaryota</taxon>
        <taxon>Fungi</taxon>
        <taxon>Dikarya</taxon>
        <taxon>Ascomycota</taxon>
        <taxon>Pezizomycotina</taxon>
        <taxon>Dothideomycetes</taxon>
        <taxon>Pleosporomycetidae</taxon>
        <taxon>Pleosporales</taxon>
        <taxon>Pleosporineae</taxon>
        <taxon>Pleosporaceae</taxon>
        <taxon>Alternaria</taxon>
        <taxon>Alternaria sect. Porri</taxon>
    </lineage>
</organism>
<comment type="similarity">
    <text evidence="13">Belongs to the SAT4 family.</text>
</comment>
<evidence type="ECO:0000313" key="18">
    <source>
        <dbReference type="EMBL" id="KAL1799330.1"/>
    </source>
</evidence>
<evidence type="ECO:0000259" key="17">
    <source>
        <dbReference type="PROSITE" id="PS52012"/>
    </source>
</evidence>
<keyword evidence="5" id="KW-0964">Secreted</keyword>
<dbReference type="InterPro" id="IPR052337">
    <property type="entry name" value="SAT4-like"/>
</dbReference>
<feature type="transmembrane region" description="Helical" evidence="16">
    <location>
        <begin position="265"/>
        <end position="285"/>
    </location>
</feature>
<dbReference type="GeneID" id="96083689"/>
<feature type="region of interest" description="Disordered" evidence="15">
    <location>
        <begin position="437"/>
        <end position="456"/>
    </location>
</feature>
<evidence type="ECO:0000256" key="10">
    <source>
        <dbReference type="ARBA" id="ARBA00023136"/>
    </source>
</evidence>
<evidence type="ECO:0000256" key="13">
    <source>
        <dbReference type="ARBA" id="ARBA00038359"/>
    </source>
</evidence>
<dbReference type="PANTHER" id="PTHR33048:SF160">
    <property type="entry name" value="SAT4 FAMILY MEMBRANE PROTEIN"/>
    <property type="match status" value="1"/>
</dbReference>